<feature type="compositionally biased region" description="Gly residues" evidence="1">
    <location>
        <begin position="8"/>
        <end position="26"/>
    </location>
</feature>
<gene>
    <name evidence="3" type="ORF">FCM35_KLT19959</name>
</gene>
<feature type="domain" description="HMA" evidence="2">
    <location>
        <begin position="165"/>
        <end position="228"/>
    </location>
</feature>
<feature type="compositionally biased region" description="Basic and acidic residues" evidence="1">
    <location>
        <begin position="139"/>
        <end position="156"/>
    </location>
</feature>
<dbReference type="EMBL" id="SWLB01000008">
    <property type="protein sequence ID" value="KAF3335452.1"/>
    <property type="molecule type" value="Genomic_DNA"/>
</dbReference>
<feature type="region of interest" description="Disordered" evidence="1">
    <location>
        <begin position="129"/>
        <end position="156"/>
    </location>
</feature>
<evidence type="ECO:0000259" key="2">
    <source>
        <dbReference type="PROSITE" id="PS50846"/>
    </source>
</evidence>
<sequence length="297" mass="31584">MGKKKKNGGGGGGGAAGGGGQGGGGSNTSPSSPAPGNTKDANTDPNTLSGAEVTTGKGGKGGGKEGGAFVTAVLKVDFHCDGCAGQIRRSFKGCKGVEGVKMDRGANKVTVVGTMDPWKLRERIQKKTKKKVELLSPAKKKDGGGDKQEAEKDDKKGDNKQVLVVNTVAVKVELHCDGCIQRIRGVLMKIKGVEQVAIDRQKNQITVKGTMQTKGFVELLSKKIQRHVEVVGQKEKEKEKQKEKENEVKKEEKSCVGQMTCHADMGWCHCDKCGYHVYMVPAPQLFSDDNPNACAVM</sequence>
<accession>A0A833RCC6</accession>
<dbReference type="PANTHER" id="PTHR46413:SF33">
    <property type="entry name" value="HMA DOMAIN-CONTAINING PROTEIN"/>
    <property type="match status" value="1"/>
</dbReference>
<dbReference type="PROSITE" id="PS50846">
    <property type="entry name" value="HMA_2"/>
    <property type="match status" value="2"/>
</dbReference>
<dbReference type="InterPro" id="IPR036163">
    <property type="entry name" value="HMA_dom_sf"/>
</dbReference>
<evidence type="ECO:0000313" key="3">
    <source>
        <dbReference type="EMBL" id="KAF3335452.1"/>
    </source>
</evidence>
<evidence type="ECO:0000256" key="1">
    <source>
        <dbReference type="SAM" id="MobiDB-lite"/>
    </source>
</evidence>
<protein>
    <submittedName>
        <fullName evidence="3">Heavy metal-associated isoprenylated plant protein 26</fullName>
    </submittedName>
</protein>
<dbReference type="AlphaFoldDB" id="A0A833RCC6"/>
<feature type="compositionally biased region" description="Low complexity" evidence="1">
    <location>
        <begin position="27"/>
        <end position="37"/>
    </location>
</feature>
<reference evidence="3" key="1">
    <citation type="submission" date="2020-01" db="EMBL/GenBank/DDBJ databases">
        <title>Genome sequence of Kobresia littledalei, the first chromosome-level genome in the family Cyperaceae.</title>
        <authorList>
            <person name="Qu G."/>
        </authorList>
    </citation>
    <scope>NUCLEOTIDE SEQUENCE</scope>
    <source>
        <strain evidence="3">C.B.Clarke</strain>
        <tissue evidence="3">Leaf</tissue>
    </source>
</reference>
<name>A0A833RCC6_9POAL</name>
<dbReference type="Proteomes" id="UP000623129">
    <property type="component" value="Unassembled WGS sequence"/>
</dbReference>
<dbReference type="SUPFAM" id="SSF55008">
    <property type="entry name" value="HMA, heavy metal-associated domain"/>
    <property type="match status" value="2"/>
</dbReference>
<proteinExistence type="predicted"/>
<feature type="region of interest" description="Disordered" evidence="1">
    <location>
        <begin position="1"/>
        <end position="63"/>
    </location>
</feature>
<feature type="domain" description="HMA" evidence="2">
    <location>
        <begin position="69"/>
        <end position="132"/>
    </location>
</feature>
<dbReference type="InterPro" id="IPR006121">
    <property type="entry name" value="HMA_dom"/>
</dbReference>
<comment type="caution">
    <text evidence="3">The sequence shown here is derived from an EMBL/GenBank/DDBJ whole genome shotgun (WGS) entry which is preliminary data.</text>
</comment>
<feature type="compositionally biased region" description="Polar residues" evidence="1">
    <location>
        <begin position="39"/>
        <end position="49"/>
    </location>
</feature>
<dbReference type="PANTHER" id="PTHR46413">
    <property type="entry name" value="HEAVY METAL-ASSOCIATED ISOPRENYLATED PLANT PROTEIN 6"/>
    <property type="match status" value="1"/>
</dbReference>
<keyword evidence="4" id="KW-1185">Reference proteome</keyword>
<evidence type="ECO:0000313" key="4">
    <source>
        <dbReference type="Proteomes" id="UP000623129"/>
    </source>
</evidence>
<organism evidence="3 4">
    <name type="scientific">Carex littledalei</name>
    <dbReference type="NCBI Taxonomy" id="544730"/>
    <lineage>
        <taxon>Eukaryota</taxon>
        <taxon>Viridiplantae</taxon>
        <taxon>Streptophyta</taxon>
        <taxon>Embryophyta</taxon>
        <taxon>Tracheophyta</taxon>
        <taxon>Spermatophyta</taxon>
        <taxon>Magnoliopsida</taxon>
        <taxon>Liliopsida</taxon>
        <taxon>Poales</taxon>
        <taxon>Cyperaceae</taxon>
        <taxon>Cyperoideae</taxon>
        <taxon>Cariceae</taxon>
        <taxon>Carex</taxon>
        <taxon>Carex subgen. Euthyceras</taxon>
    </lineage>
</organism>
<dbReference type="CDD" id="cd00371">
    <property type="entry name" value="HMA"/>
    <property type="match status" value="2"/>
</dbReference>
<dbReference type="InterPro" id="IPR044594">
    <property type="entry name" value="HIPP01/3/5/6"/>
</dbReference>
<dbReference type="GO" id="GO:0046872">
    <property type="term" value="F:metal ion binding"/>
    <property type="evidence" value="ECO:0007669"/>
    <property type="project" value="InterPro"/>
</dbReference>
<dbReference type="Gene3D" id="3.30.70.100">
    <property type="match status" value="2"/>
</dbReference>
<dbReference type="Pfam" id="PF00403">
    <property type="entry name" value="HMA"/>
    <property type="match status" value="2"/>
</dbReference>
<dbReference type="OrthoDB" id="773760at2759"/>